<protein>
    <submittedName>
        <fullName evidence="2">5'-nucleotidase C-terminal domain-containing protein</fullName>
    </submittedName>
</protein>
<dbReference type="InterPro" id="IPR050490">
    <property type="entry name" value="Bact_solute-bd_prot1"/>
</dbReference>
<accession>A0ABV1HK15</accession>
<sequence>MISKNLQSNFLKKIFGVSVVTVLLCLTGCTNKNATSEHEAVTILAPYLECDRLADLVHEKYPEVNLEILSYSGANTTQYLQNMLAADDLPDICSQTVYDPNINDMSDKMIDLSGYDFTDNYVESRLQDVSDDGAIYMLPSAYSCIGITYNKTLLEEHGWELPKSFADLENLAEEAKAAGVQLCLAQIAYPGYGFQYMCNIADTGFLGTFQGKQWQKDYLTGKANVSDTQGMMDCMNYIQKWKDLGMFTANEKNPQSDDETRNEFMEGNTLFLLGSKNGIGETDDTKDQFGLMPYLSEDGSQNVYILNVTRYHGLSKKLEENPQKLDDALKVMEILSSVEGTTAIYDESKLISNLLPFKDWNADDTYYGDIADEINAGNTAPLIYAGWENTLVNTGNRMLEYLQDQATLEDVVDQLDTDQDSVVNNKPEVITTTTEIISQESCAKLIGKSFMEATKSDAALISLGKWIHGNGIDQNTEGVNGKLYAQDITEADICTILPTSWYGTIQTAKITGKDIKKLCEDGYDAAGTGNTYPYVLVKDKELEDDKTYQVVICGANEDVVLNDSGIVGMDAAKDYFSKFKTLSEADVK</sequence>
<gene>
    <name evidence="2" type="ORF">WMO41_05695</name>
</gene>
<dbReference type="Proteomes" id="UP001437460">
    <property type="component" value="Unassembled WGS sequence"/>
</dbReference>
<dbReference type="InterPro" id="IPR008334">
    <property type="entry name" value="5'-Nucleotdase_C"/>
</dbReference>
<dbReference type="Gene3D" id="3.90.780.10">
    <property type="entry name" value="5'-Nucleotidase, C-terminal domain"/>
    <property type="match status" value="1"/>
</dbReference>
<dbReference type="Gene3D" id="3.40.190.10">
    <property type="entry name" value="Periplasmic binding protein-like II"/>
    <property type="match status" value="2"/>
</dbReference>
<dbReference type="SUPFAM" id="SSF53850">
    <property type="entry name" value="Periplasmic binding protein-like II"/>
    <property type="match status" value="1"/>
</dbReference>
<dbReference type="InterPro" id="IPR036907">
    <property type="entry name" value="5'-Nucleotdase_C_sf"/>
</dbReference>
<proteinExistence type="predicted"/>
<dbReference type="SUPFAM" id="SSF55816">
    <property type="entry name" value="5'-nucleotidase (syn. UDP-sugar hydrolase), C-terminal domain"/>
    <property type="match status" value="1"/>
</dbReference>
<dbReference type="RefSeq" id="WP_349228926.1">
    <property type="nucleotide sequence ID" value="NZ_JBBMFJ010000008.1"/>
</dbReference>
<dbReference type="EMBL" id="JBBMFJ010000008">
    <property type="protein sequence ID" value="MEQ2562655.1"/>
    <property type="molecule type" value="Genomic_DNA"/>
</dbReference>
<evidence type="ECO:0000313" key="2">
    <source>
        <dbReference type="EMBL" id="MEQ2562655.1"/>
    </source>
</evidence>
<comment type="caution">
    <text evidence="2">The sequence shown here is derived from an EMBL/GenBank/DDBJ whole genome shotgun (WGS) entry which is preliminary data.</text>
</comment>
<keyword evidence="3" id="KW-1185">Reference proteome</keyword>
<name>A0ABV1HK15_9FIRM</name>
<dbReference type="PANTHER" id="PTHR43649:SF12">
    <property type="entry name" value="DIACETYLCHITOBIOSE BINDING PROTEIN DASA"/>
    <property type="match status" value="1"/>
</dbReference>
<reference evidence="2 3" key="1">
    <citation type="submission" date="2024-03" db="EMBL/GenBank/DDBJ databases">
        <title>Human intestinal bacterial collection.</title>
        <authorList>
            <person name="Pauvert C."/>
            <person name="Hitch T.C.A."/>
            <person name="Clavel T."/>
        </authorList>
    </citation>
    <scope>NUCLEOTIDE SEQUENCE [LARGE SCALE GENOMIC DNA]</scope>
    <source>
        <strain evidence="2 3">CLA-AP-H27</strain>
    </source>
</reference>
<feature type="domain" description="5'-Nucleotidase C-terminal" evidence="1">
    <location>
        <begin position="437"/>
        <end position="529"/>
    </location>
</feature>
<dbReference type="PANTHER" id="PTHR43649">
    <property type="entry name" value="ARABINOSE-BINDING PROTEIN-RELATED"/>
    <property type="match status" value="1"/>
</dbReference>
<organism evidence="2 3">
    <name type="scientific">Ventrimonas faecis</name>
    <dbReference type="NCBI Taxonomy" id="3133170"/>
    <lineage>
        <taxon>Bacteria</taxon>
        <taxon>Bacillati</taxon>
        <taxon>Bacillota</taxon>
        <taxon>Clostridia</taxon>
        <taxon>Lachnospirales</taxon>
        <taxon>Lachnospiraceae</taxon>
        <taxon>Ventrimonas</taxon>
    </lineage>
</organism>
<evidence type="ECO:0000259" key="1">
    <source>
        <dbReference type="Pfam" id="PF02872"/>
    </source>
</evidence>
<evidence type="ECO:0000313" key="3">
    <source>
        <dbReference type="Proteomes" id="UP001437460"/>
    </source>
</evidence>
<dbReference type="Pfam" id="PF02872">
    <property type="entry name" value="5_nucleotid_C"/>
    <property type="match status" value="1"/>
</dbReference>